<feature type="region of interest" description="Disordered" evidence="1">
    <location>
        <begin position="7"/>
        <end position="27"/>
    </location>
</feature>
<sequence>MIFATACSNQSKESIQKPDTQQEETEYYQDLSKSDRQKIDFTFKAVEDDSTDGSNTNYIVDTTVKNNGTKSIKLSLSKFFMMNPYDEETKVTSSQKQTITLKSGQKKTIKQMFENVSKDVIDGQGAYYYLNKNYRLAYFYDSTSDKGAISDNLSDSAAKKFNKKKADDDSQASTTDNSVNNTNSSTTTENTNQQNSQQTNSQDNNSSVNVINTSDQAIAKFKQDWHMPMRDVYAEPVNGGFYVYTTDALGGTTSETILYDGSVINSSYNSPSDSDDSGF</sequence>
<feature type="region of interest" description="Disordered" evidence="1">
    <location>
        <begin position="163"/>
        <end position="208"/>
    </location>
</feature>
<dbReference type="PATRIC" id="fig|1423811.3.peg.1100"/>
<comment type="caution">
    <text evidence="2">The sequence shown here is derived from an EMBL/GenBank/DDBJ whole genome shotgun (WGS) entry which is preliminary data.</text>
</comment>
<evidence type="ECO:0000313" key="3">
    <source>
        <dbReference type="Proteomes" id="UP000050929"/>
    </source>
</evidence>
<dbReference type="EMBL" id="AZDG01000021">
    <property type="protein sequence ID" value="KRK63847.1"/>
    <property type="molecule type" value="Genomic_DNA"/>
</dbReference>
<accession>A0A0R1J9M4</accession>
<gene>
    <name evidence="2" type="ORF">FC72_GL001086</name>
</gene>
<name>A0A0R1J9M4_9LACO</name>
<protein>
    <submittedName>
        <fullName evidence="2">Uncharacterized protein</fullName>
    </submittedName>
</protein>
<feature type="compositionally biased region" description="Low complexity" evidence="1">
    <location>
        <begin position="173"/>
        <end position="208"/>
    </location>
</feature>
<evidence type="ECO:0000313" key="2">
    <source>
        <dbReference type="EMBL" id="KRK63847.1"/>
    </source>
</evidence>
<keyword evidence="3" id="KW-1185">Reference proteome</keyword>
<feature type="compositionally biased region" description="Polar residues" evidence="1">
    <location>
        <begin position="7"/>
        <end position="19"/>
    </location>
</feature>
<dbReference type="RefSeq" id="WP_057766935.1">
    <property type="nucleotide sequence ID" value="NZ_AZDG01000021.1"/>
</dbReference>
<reference evidence="2 3" key="1">
    <citation type="journal article" date="2015" name="Genome Announc.">
        <title>Expanding the biotechnology potential of lactobacilli through comparative genomics of 213 strains and associated genera.</title>
        <authorList>
            <person name="Sun Z."/>
            <person name="Harris H.M."/>
            <person name="McCann A."/>
            <person name="Guo C."/>
            <person name="Argimon S."/>
            <person name="Zhang W."/>
            <person name="Yang X."/>
            <person name="Jeffery I.B."/>
            <person name="Cooney J.C."/>
            <person name="Kagawa T.F."/>
            <person name="Liu W."/>
            <person name="Song Y."/>
            <person name="Salvetti E."/>
            <person name="Wrobel A."/>
            <person name="Rasinkangas P."/>
            <person name="Parkhill J."/>
            <person name="Rea M.C."/>
            <person name="O'Sullivan O."/>
            <person name="Ritari J."/>
            <person name="Douillard F.P."/>
            <person name="Paul Ross R."/>
            <person name="Yang R."/>
            <person name="Briner A.E."/>
            <person name="Felis G.E."/>
            <person name="de Vos W.M."/>
            <person name="Barrangou R."/>
            <person name="Klaenhammer T.R."/>
            <person name="Caufield P.W."/>
            <person name="Cui Y."/>
            <person name="Zhang H."/>
            <person name="O'Toole P.W."/>
        </authorList>
    </citation>
    <scope>NUCLEOTIDE SEQUENCE [LARGE SCALE GENOMIC DNA]</scope>
    <source>
        <strain evidence="2 3">DSM 20183</strain>
    </source>
</reference>
<organism evidence="2 3">
    <name type="scientific">Companilactobacillus tucceti DSM 20183</name>
    <dbReference type="NCBI Taxonomy" id="1423811"/>
    <lineage>
        <taxon>Bacteria</taxon>
        <taxon>Bacillati</taxon>
        <taxon>Bacillota</taxon>
        <taxon>Bacilli</taxon>
        <taxon>Lactobacillales</taxon>
        <taxon>Lactobacillaceae</taxon>
        <taxon>Companilactobacillus</taxon>
    </lineage>
</organism>
<dbReference type="AlphaFoldDB" id="A0A0R1J9M4"/>
<evidence type="ECO:0000256" key="1">
    <source>
        <dbReference type="SAM" id="MobiDB-lite"/>
    </source>
</evidence>
<proteinExistence type="predicted"/>
<dbReference type="Proteomes" id="UP000050929">
    <property type="component" value="Unassembled WGS sequence"/>
</dbReference>